<evidence type="ECO:0000313" key="3">
    <source>
        <dbReference type="EMBL" id="KAL3514714.1"/>
    </source>
</evidence>
<evidence type="ECO:0000256" key="2">
    <source>
        <dbReference type="SAM" id="Phobius"/>
    </source>
</evidence>
<name>A0ABD2Z6K0_9GENT</name>
<proteinExistence type="predicted"/>
<feature type="transmembrane region" description="Helical" evidence="2">
    <location>
        <begin position="44"/>
        <end position="62"/>
    </location>
</feature>
<keyword evidence="4" id="KW-1185">Reference proteome</keyword>
<reference evidence="3 4" key="1">
    <citation type="submission" date="2024-11" db="EMBL/GenBank/DDBJ databases">
        <title>A near-complete genome assembly of Cinchona calisaya.</title>
        <authorList>
            <person name="Lian D.C."/>
            <person name="Zhao X.W."/>
            <person name="Wei L."/>
        </authorList>
    </citation>
    <scope>NUCLEOTIDE SEQUENCE [LARGE SCALE GENOMIC DNA]</scope>
    <source>
        <tissue evidence="3">Nenye</tissue>
    </source>
</reference>
<feature type="compositionally biased region" description="Polar residues" evidence="1">
    <location>
        <begin position="230"/>
        <end position="240"/>
    </location>
</feature>
<sequence length="319" mass="35073">MDYFLKLLYLLVALLLSILAFISLSNTKLATNDLTKDKWSDVNVWGICIHAAVACGVFLCGERLQLFLQAININIRAKKFLKALVKAGWFCLSTAAYYYASRVNIRTDEKLHMHFGLKFEKYEEITDLLFMDFWTPITTATFSVMVVCIARLFPDPKPFDSLHDLLLDLTCHLSAEFYGKHGKGKALGFAGLCIGIILLKEFTEPEAPHPPAAAAAGNDPPTPPSPSPQAEDQSGQIQDQAQEDDQPGEDAQVQEDNKVDDNAQLQEDDEVGQNAPAHVGLAGALSPPNRAHRMITRSLSSSPAHSTRARGASSSARRF</sequence>
<feature type="transmembrane region" description="Helical" evidence="2">
    <location>
        <begin position="7"/>
        <end position="24"/>
    </location>
</feature>
<dbReference type="Proteomes" id="UP001630127">
    <property type="component" value="Unassembled WGS sequence"/>
</dbReference>
<feature type="compositionally biased region" description="Low complexity" evidence="1">
    <location>
        <begin position="304"/>
        <end position="319"/>
    </location>
</feature>
<keyword evidence="2" id="KW-0472">Membrane</keyword>
<dbReference type="EMBL" id="JBJUIK010000011">
    <property type="protein sequence ID" value="KAL3514714.1"/>
    <property type="molecule type" value="Genomic_DNA"/>
</dbReference>
<feature type="region of interest" description="Disordered" evidence="1">
    <location>
        <begin position="207"/>
        <end position="319"/>
    </location>
</feature>
<feature type="transmembrane region" description="Helical" evidence="2">
    <location>
        <begin position="133"/>
        <end position="153"/>
    </location>
</feature>
<gene>
    <name evidence="3" type="ORF">ACH5RR_027431</name>
</gene>
<evidence type="ECO:0000313" key="4">
    <source>
        <dbReference type="Proteomes" id="UP001630127"/>
    </source>
</evidence>
<feature type="transmembrane region" description="Helical" evidence="2">
    <location>
        <begin position="83"/>
        <end position="100"/>
    </location>
</feature>
<comment type="caution">
    <text evidence="3">The sequence shown here is derived from an EMBL/GenBank/DDBJ whole genome shotgun (WGS) entry which is preliminary data.</text>
</comment>
<dbReference type="AlphaFoldDB" id="A0ABD2Z6K0"/>
<evidence type="ECO:0000256" key="1">
    <source>
        <dbReference type="SAM" id="MobiDB-lite"/>
    </source>
</evidence>
<keyword evidence="2" id="KW-1133">Transmembrane helix</keyword>
<protein>
    <submittedName>
        <fullName evidence="3">Uncharacterized protein</fullName>
    </submittedName>
</protein>
<keyword evidence="2" id="KW-0812">Transmembrane</keyword>
<accession>A0ABD2Z6K0</accession>
<organism evidence="3 4">
    <name type="scientific">Cinchona calisaya</name>
    <dbReference type="NCBI Taxonomy" id="153742"/>
    <lineage>
        <taxon>Eukaryota</taxon>
        <taxon>Viridiplantae</taxon>
        <taxon>Streptophyta</taxon>
        <taxon>Embryophyta</taxon>
        <taxon>Tracheophyta</taxon>
        <taxon>Spermatophyta</taxon>
        <taxon>Magnoliopsida</taxon>
        <taxon>eudicotyledons</taxon>
        <taxon>Gunneridae</taxon>
        <taxon>Pentapetalae</taxon>
        <taxon>asterids</taxon>
        <taxon>lamiids</taxon>
        <taxon>Gentianales</taxon>
        <taxon>Rubiaceae</taxon>
        <taxon>Cinchonoideae</taxon>
        <taxon>Cinchoneae</taxon>
        <taxon>Cinchona</taxon>
    </lineage>
</organism>